<evidence type="ECO:0000313" key="4">
    <source>
        <dbReference type="Proteomes" id="UP000008311"/>
    </source>
</evidence>
<keyword evidence="3" id="KW-0456">Lyase</keyword>
<reference evidence="4" key="1">
    <citation type="journal article" date="2010" name="Nat. Biotechnol.">
        <title>Draft genome sequence of the oilseed species Ricinus communis.</title>
        <authorList>
            <person name="Chan A.P."/>
            <person name="Crabtree J."/>
            <person name="Zhao Q."/>
            <person name="Lorenzi H."/>
            <person name="Orvis J."/>
            <person name="Puiu D."/>
            <person name="Melake-Berhan A."/>
            <person name="Jones K.M."/>
            <person name="Redman J."/>
            <person name="Chen G."/>
            <person name="Cahoon E.B."/>
            <person name="Gedil M."/>
            <person name="Stanke M."/>
            <person name="Haas B.J."/>
            <person name="Wortman J.R."/>
            <person name="Fraser-Liggett C.M."/>
            <person name="Ravel J."/>
            <person name="Rabinowicz P.D."/>
        </authorList>
    </citation>
    <scope>NUCLEOTIDE SEQUENCE [LARGE SCALE GENOMIC DNA]</scope>
    <source>
        <strain evidence="4">cv. Hale</strain>
    </source>
</reference>
<dbReference type="EC" id="4.1.1.65" evidence="3"/>
<dbReference type="STRING" id="3988.B9TD52"/>
<keyword evidence="1" id="KW-0808">Transferase</keyword>
<dbReference type="SUPFAM" id="SSF53756">
    <property type="entry name" value="UDP-Glycosyltransferase/glycogen phosphorylase"/>
    <property type="match status" value="1"/>
</dbReference>
<proteinExistence type="predicted"/>
<dbReference type="PANTHER" id="PTHR12526:SF637">
    <property type="entry name" value="GLYCOSYLTRANSFERASE EPSF-RELATED"/>
    <property type="match status" value="1"/>
</dbReference>
<name>B9TD52_RICCO</name>
<dbReference type="EMBL" id="EQ977886">
    <property type="protein sequence ID" value="EEF26211.1"/>
    <property type="molecule type" value="Genomic_DNA"/>
</dbReference>
<keyword evidence="1" id="KW-0328">Glycosyltransferase</keyword>
<evidence type="ECO:0000256" key="1">
    <source>
        <dbReference type="ARBA" id="ARBA00022676"/>
    </source>
</evidence>
<dbReference type="CDD" id="cd03811">
    <property type="entry name" value="GT4_GT28_WabH-like"/>
    <property type="match status" value="1"/>
</dbReference>
<organism evidence="3 4">
    <name type="scientific">Ricinus communis</name>
    <name type="common">Castor bean</name>
    <dbReference type="NCBI Taxonomy" id="3988"/>
    <lineage>
        <taxon>Eukaryota</taxon>
        <taxon>Viridiplantae</taxon>
        <taxon>Streptophyta</taxon>
        <taxon>Embryophyta</taxon>
        <taxon>Tracheophyta</taxon>
        <taxon>Spermatophyta</taxon>
        <taxon>Magnoliopsida</taxon>
        <taxon>eudicotyledons</taxon>
        <taxon>Gunneridae</taxon>
        <taxon>Pentapetalae</taxon>
        <taxon>rosids</taxon>
        <taxon>fabids</taxon>
        <taxon>Malpighiales</taxon>
        <taxon>Euphorbiaceae</taxon>
        <taxon>Acalyphoideae</taxon>
        <taxon>Acalypheae</taxon>
        <taxon>Ricinus</taxon>
    </lineage>
</organism>
<dbReference type="GO" id="GO:0016757">
    <property type="term" value="F:glycosyltransferase activity"/>
    <property type="evidence" value="ECO:0007669"/>
    <property type="project" value="UniProtKB-KW"/>
</dbReference>
<protein>
    <submittedName>
        <fullName evidence="3">Glycosyltransferase, putative</fullName>
        <ecNumber evidence="3">4.1.1.65</ecNumber>
    </submittedName>
</protein>
<dbReference type="PANTHER" id="PTHR12526">
    <property type="entry name" value="GLYCOSYLTRANSFERASE"/>
    <property type="match status" value="1"/>
</dbReference>
<dbReference type="InterPro" id="IPR001296">
    <property type="entry name" value="Glyco_trans_1"/>
</dbReference>
<dbReference type="Pfam" id="PF00534">
    <property type="entry name" value="Glycos_transf_1"/>
    <property type="match status" value="1"/>
</dbReference>
<dbReference type="Proteomes" id="UP000008311">
    <property type="component" value="Unassembled WGS sequence"/>
</dbReference>
<feature type="domain" description="Glycosyl transferase family 1" evidence="2">
    <location>
        <begin position="184"/>
        <end position="338"/>
    </location>
</feature>
<keyword evidence="4" id="KW-1185">Reference proteome</keyword>
<gene>
    <name evidence="3" type="ORF">RCOM_1951720</name>
</gene>
<evidence type="ECO:0000259" key="2">
    <source>
        <dbReference type="Pfam" id="PF00534"/>
    </source>
</evidence>
<sequence>MNHAALQRRHVLHVCHSYYPPFLDVARQYCALFPRDQWAITTVFLTGEHDARIGQQIGSDDVIFLEHASSALRGLKLGQIRELRAIARARPFEFAIAHRHKALYICTHIPGLFVIGVQHRPGGYRRWSRRFYVRRHRQQLALLGVSNAVRDNMRRALPDFEPARIETLYNHIDVDAVRAELVTRDAARTQLGLPAQAYVFGNVGRLHPDKDQATLIRAFAAIRPDCDAWLAIVGKGRLESELKQVAAQLGVADRVIFTGPIAEARRYFRAFDSFVLSSDREPFGMVLLEAMAADLPIVATNGGGAPEVLAGIGKLFEVGDVAALAPLMRELFALSPETIAQMRIATAQRLNEHFSDAAIAHAFWQLPMLREHSIAR</sequence>
<dbReference type="AlphaFoldDB" id="B9TD52"/>
<dbReference type="InParanoid" id="B9TD52"/>
<accession>B9TD52</accession>
<dbReference type="Gene3D" id="3.40.50.2000">
    <property type="entry name" value="Glycogen Phosphorylase B"/>
    <property type="match status" value="2"/>
</dbReference>
<dbReference type="GO" id="GO:0004609">
    <property type="term" value="F:phosphatidylserine decarboxylase activity"/>
    <property type="evidence" value="ECO:0007669"/>
    <property type="project" value="UniProtKB-EC"/>
</dbReference>
<evidence type="ECO:0000313" key="3">
    <source>
        <dbReference type="EMBL" id="EEF26211.1"/>
    </source>
</evidence>